<comment type="caution">
    <text evidence="1">The sequence shown here is derived from an EMBL/GenBank/DDBJ whole genome shotgun (WGS) entry which is preliminary data.</text>
</comment>
<name>A0A6L2PXF1_COPFO</name>
<dbReference type="OrthoDB" id="414730at2759"/>
<dbReference type="InParanoid" id="A0A6L2PXF1"/>
<keyword evidence="2" id="KW-1185">Reference proteome</keyword>
<sequence>MHVDWGSGNEIIEFWHFLPQDKFLEKVEAPTGNFVYFLNCLDAILRSLYNINIEFVICGDINLNYLNDNNRRKQLDTLLSSYNLSCTVHCPTGVQNNLISTIDNIFIDLNEAGNCTVGPRVNGLCDHDGQIIYINNLNLQTQNSCTQSIRKFSKTSMNEFMIQLSYETWDNIFIDQDVDTIFNSFLNTYLRIFYSNFPKKQVKAKTKSNTWMTDGIKISCQHKRELY</sequence>
<proteinExistence type="predicted"/>
<reference evidence="2" key="1">
    <citation type="submission" date="2020-01" db="EMBL/GenBank/DDBJ databases">
        <title>Draft genome sequence of the Termite Coptotermes fromosanus.</title>
        <authorList>
            <person name="Itakura S."/>
            <person name="Yosikawa Y."/>
            <person name="Umezawa K."/>
        </authorList>
    </citation>
    <scope>NUCLEOTIDE SEQUENCE [LARGE SCALE GENOMIC DNA]</scope>
</reference>
<dbReference type="EMBL" id="BLKM01000661">
    <property type="protein sequence ID" value="GFG36914.1"/>
    <property type="molecule type" value="Genomic_DNA"/>
</dbReference>
<protein>
    <recommendedName>
        <fullName evidence="3">Endonuclease/exonuclease/phosphatase domain-containing protein</fullName>
    </recommendedName>
</protein>
<organism evidence="1 2">
    <name type="scientific">Coptotermes formosanus</name>
    <name type="common">Formosan subterranean termite</name>
    <dbReference type="NCBI Taxonomy" id="36987"/>
    <lineage>
        <taxon>Eukaryota</taxon>
        <taxon>Metazoa</taxon>
        <taxon>Ecdysozoa</taxon>
        <taxon>Arthropoda</taxon>
        <taxon>Hexapoda</taxon>
        <taxon>Insecta</taxon>
        <taxon>Pterygota</taxon>
        <taxon>Neoptera</taxon>
        <taxon>Polyneoptera</taxon>
        <taxon>Dictyoptera</taxon>
        <taxon>Blattodea</taxon>
        <taxon>Blattoidea</taxon>
        <taxon>Termitoidae</taxon>
        <taxon>Rhinotermitidae</taxon>
        <taxon>Coptotermes</taxon>
    </lineage>
</organism>
<accession>A0A6L2PXF1</accession>
<evidence type="ECO:0000313" key="1">
    <source>
        <dbReference type="EMBL" id="GFG36914.1"/>
    </source>
</evidence>
<evidence type="ECO:0000313" key="2">
    <source>
        <dbReference type="Proteomes" id="UP000502823"/>
    </source>
</evidence>
<dbReference type="AlphaFoldDB" id="A0A6L2PXF1"/>
<gene>
    <name evidence="1" type="ORF">Cfor_12463</name>
</gene>
<dbReference type="Proteomes" id="UP000502823">
    <property type="component" value="Unassembled WGS sequence"/>
</dbReference>
<evidence type="ECO:0008006" key="3">
    <source>
        <dbReference type="Google" id="ProtNLM"/>
    </source>
</evidence>